<dbReference type="OrthoDB" id="1097528at2"/>
<keyword evidence="4" id="KW-0804">Transcription</keyword>
<dbReference type="KEGG" id="mgin:FRZ54_05560"/>
<evidence type="ECO:0000256" key="1">
    <source>
        <dbReference type="ARBA" id="ARBA00010641"/>
    </source>
</evidence>
<feature type="domain" description="RNA polymerase sigma factor 70 region 4 type 2" evidence="6">
    <location>
        <begin position="121"/>
        <end position="171"/>
    </location>
</feature>
<keyword evidence="3" id="KW-0731">Sigma factor</keyword>
<dbReference type="SUPFAM" id="SSF88659">
    <property type="entry name" value="Sigma3 and sigma4 domains of RNA polymerase sigma factors"/>
    <property type="match status" value="1"/>
</dbReference>
<protein>
    <submittedName>
        <fullName evidence="7">Sigma-70 family RNA polymerase sigma factor</fullName>
    </submittedName>
</protein>
<dbReference type="InterPro" id="IPR014284">
    <property type="entry name" value="RNA_pol_sigma-70_dom"/>
</dbReference>
<dbReference type="EMBL" id="CP042436">
    <property type="protein sequence ID" value="QEC62075.1"/>
    <property type="molecule type" value="Genomic_DNA"/>
</dbReference>
<dbReference type="GO" id="GO:0006352">
    <property type="term" value="P:DNA-templated transcription initiation"/>
    <property type="evidence" value="ECO:0007669"/>
    <property type="project" value="InterPro"/>
</dbReference>
<dbReference type="SUPFAM" id="SSF88946">
    <property type="entry name" value="Sigma2 domain of RNA polymerase sigma factors"/>
    <property type="match status" value="1"/>
</dbReference>
<keyword evidence="8" id="KW-1185">Reference proteome</keyword>
<dbReference type="Pfam" id="PF08281">
    <property type="entry name" value="Sigma70_r4_2"/>
    <property type="match status" value="1"/>
</dbReference>
<evidence type="ECO:0000256" key="4">
    <source>
        <dbReference type="ARBA" id="ARBA00023163"/>
    </source>
</evidence>
<dbReference type="PANTHER" id="PTHR43133:SF46">
    <property type="entry name" value="RNA POLYMERASE SIGMA-70 FACTOR ECF SUBFAMILY"/>
    <property type="match status" value="1"/>
</dbReference>
<dbReference type="InterPro" id="IPR036388">
    <property type="entry name" value="WH-like_DNA-bd_sf"/>
</dbReference>
<dbReference type="InterPro" id="IPR007627">
    <property type="entry name" value="RNA_pol_sigma70_r2"/>
</dbReference>
<dbReference type="GO" id="GO:0003677">
    <property type="term" value="F:DNA binding"/>
    <property type="evidence" value="ECO:0007669"/>
    <property type="project" value="InterPro"/>
</dbReference>
<comment type="similarity">
    <text evidence="1">Belongs to the sigma-70 factor family. ECF subfamily.</text>
</comment>
<dbReference type="Pfam" id="PF04542">
    <property type="entry name" value="Sigma70_r2"/>
    <property type="match status" value="1"/>
</dbReference>
<dbReference type="Proteomes" id="UP000321479">
    <property type="component" value="Chromosome"/>
</dbReference>
<feature type="domain" description="RNA polymerase sigma-70 region 2" evidence="5">
    <location>
        <begin position="28"/>
        <end position="94"/>
    </location>
</feature>
<evidence type="ECO:0000256" key="2">
    <source>
        <dbReference type="ARBA" id="ARBA00023015"/>
    </source>
</evidence>
<dbReference type="Gene3D" id="1.10.10.10">
    <property type="entry name" value="Winged helix-like DNA-binding domain superfamily/Winged helix DNA-binding domain"/>
    <property type="match status" value="1"/>
</dbReference>
<evidence type="ECO:0000259" key="6">
    <source>
        <dbReference type="Pfam" id="PF08281"/>
    </source>
</evidence>
<dbReference type="Gene3D" id="1.10.1740.10">
    <property type="match status" value="1"/>
</dbReference>
<keyword evidence="2" id="KW-0805">Transcription regulation</keyword>
<dbReference type="AlphaFoldDB" id="A0A5B8UTM3"/>
<organism evidence="7 8">
    <name type="scientific">Mucilaginibacter ginsenosidivorans</name>
    <dbReference type="NCBI Taxonomy" id="398053"/>
    <lineage>
        <taxon>Bacteria</taxon>
        <taxon>Pseudomonadati</taxon>
        <taxon>Bacteroidota</taxon>
        <taxon>Sphingobacteriia</taxon>
        <taxon>Sphingobacteriales</taxon>
        <taxon>Sphingobacteriaceae</taxon>
        <taxon>Mucilaginibacter</taxon>
    </lineage>
</organism>
<dbReference type="InterPro" id="IPR039425">
    <property type="entry name" value="RNA_pol_sigma-70-like"/>
</dbReference>
<sequence>MLNYSLYTDHELTSLLKEDDHTAFTEIYKRYWKKMLLIAWNHSNDNTASKDIVHEVFISLWERRHVVEVTNLPAFLATSVKFSIYKYYQRENRRSELARLNYEFNELTNDEAKLDALFLREYIDGIVEEMPERCRLVFRYSREMGLKNHEIATRISITEKAVEANLTRALKIIRAELKNYGWTILLTLYTIYAFLK</sequence>
<evidence type="ECO:0000256" key="3">
    <source>
        <dbReference type="ARBA" id="ARBA00023082"/>
    </source>
</evidence>
<dbReference type="NCBIfam" id="TIGR02937">
    <property type="entry name" value="sigma70-ECF"/>
    <property type="match status" value="1"/>
</dbReference>
<dbReference type="InterPro" id="IPR013249">
    <property type="entry name" value="RNA_pol_sigma70_r4_t2"/>
</dbReference>
<name>A0A5B8UTM3_9SPHI</name>
<dbReference type="RefSeq" id="WP_147030652.1">
    <property type="nucleotide sequence ID" value="NZ_CP042436.1"/>
</dbReference>
<evidence type="ECO:0000313" key="7">
    <source>
        <dbReference type="EMBL" id="QEC62075.1"/>
    </source>
</evidence>
<dbReference type="PANTHER" id="PTHR43133">
    <property type="entry name" value="RNA POLYMERASE ECF-TYPE SIGMA FACTO"/>
    <property type="match status" value="1"/>
</dbReference>
<evidence type="ECO:0000313" key="8">
    <source>
        <dbReference type="Proteomes" id="UP000321479"/>
    </source>
</evidence>
<evidence type="ECO:0000259" key="5">
    <source>
        <dbReference type="Pfam" id="PF04542"/>
    </source>
</evidence>
<accession>A0A5B8UTM3</accession>
<dbReference type="GO" id="GO:0016987">
    <property type="term" value="F:sigma factor activity"/>
    <property type="evidence" value="ECO:0007669"/>
    <property type="project" value="UniProtKB-KW"/>
</dbReference>
<dbReference type="InterPro" id="IPR013324">
    <property type="entry name" value="RNA_pol_sigma_r3/r4-like"/>
</dbReference>
<reference evidence="7 8" key="1">
    <citation type="journal article" date="2017" name="Curr. Microbiol.">
        <title>Mucilaginibacter ginsenosidivorans sp. nov., Isolated from Soil of Ginseng Field.</title>
        <authorList>
            <person name="Kim M.M."/>
            <person name="Siddiqi M.Z."/>
            <person name="Im W.T."/>
        </authorList>
    </citation>
    <scope>NUCLEOTIDE SEQUENCE [LARGE SCALE GENOMIC DNA]</scope>
    <source>
        <strain evidence="7 8">Gsoil 3017</strain>
    </source>
</reference>
<proteinExistence type="inferred from homology"/>
<gene>
    <name evidence="7" type="ORF">FRZ54_05560</name>
</gene>
<dbReference type="InterPro" id="IPR013325">
    <property type="entry name" value="RNA_pol_sigma_r2"/>
</dbReference>